<keyword evidence="3" id="KW-1185">Reference proteome</keyword>
<sequence>MGSDLQRCVRLQPDQGGPCGGELTHAMSEESSVTVDSSTSVTCGGADTSVVQYIGWTDEKHNLYLDSLERSFVEQLNNSKRIQGAILREGLEGPFPSLQLDLENCTSSDEFKVLQDGCWQNIDFQSQRMGNSSTYTTKRSRIQNFPLGNGYPLHSLAYLQEGTSGVHALENRAFSCGTASTSIQHHILHYLNPVGATAEGTDQNFPDEDGKHHSAYSPKAKRVRISAVDRQTNDQVVPSGERHIEDGSVCQ</sequence>
<evidence type="ECO:0000256" key="1">
    <source>
        <dbReference type="SAM" id="MobiDB-lite"/>
    </source>
</evidence>
<reference evidence="2 3" key="1">
    <citation type="journal article" date="2023" name="Hortic Res">
        <title>Pangenome of water caltrop reveals structural variations and asymmetric subgenome divergence after allopolyploidization.</title>
        <authorList>
            <person name="Zhang X."/>
            <person name="Chen Y."/>
            <person name="Wang L."/>
            <person name="Yuan Y."/>
            <person name="Fang M."/>
            <person name="Shi L."/>
            <person name="Lu R."/>
            <person name="Comes H.P."/>
            <person name="Ma Y."/>
            <person name="Chen Y."/>
            <person name="Huang G."/>
            <person name="Zhou Y."/>
            <person name="Zheng Z."/>
            <person name="Qiu Y."/>
        </authorList>
    </citation>
    <scope>NUCLEOTIDE SEQUENCE [LARGE SCALE GENOMIC DNA]</scope>
    <source>
        <tissue evidence="2">Roots</tissue>
    </source>
</reference>
<proteinExistence type="predicted"/>
<dbReference type="InterPro" id="IPR044678">
    <property type="entry name" value="COR27/28"/>
</dbReference>
<name>A0AAN7GRG8_9MYRT</name>
<comment type="caution">
    <text evidence="2">The sequence shown here is derived from an EMBL/GenBank/DDBJ whole genome shotgun (WGS) entry which is preliminary data.</text>
</comment>
<feature type="region of interest" description="Disordered" evidence="1">
    <location>
        <begin position="231"/>
        <end position="251"/>
    </location>
</feature>
<evidence type="ECO:0000313" key="3">
    <source>
        <dbReference type="Proteomes" id="UP001345219"/>
    </source>
</evidence>
<dbReference type="EMBL" id="JAXIOK010000023">
    <property type="protein sequence ID" value="KAK4742319.1"/>
    <property type="molecule type" value="Genomic_DNA"/>
</dbReference>
<gene>
    <name evidence="2" type="ORF">SAY87_000320</name>
</gene>
<feature type="compositionally biased region" description="Basic and acidic residues" evidence="1">
    <location>
        <begin position="240"/>
        <end position="251"/>
    </location>
</feature>
<dbReference type="GO" id="GO:0009409">
    <property type="term" value="P:response to cold"/>
    <property type="evidence" value="ECO:0007669"/>
    <property type="project" value="InterPro"/>
</dbReference>
<dbReference type="Proteomes" id="UP001345219">
    <property type="component" value="Chromosome 1"/>
</dbReference>
<accession>A0AAN7GRG8</accession>
<protein>
    <submittedName>
        <fullName evidence="2">Uncharacterized protein</fullName>
    </submittedName>
</protein>
<dbReference type="AlphaFoldDB" id="A0AAN7GRG8"/>
<dbReference type="PANTHER" id="PTHR33676:SF17">
    <property type="entry name" value="COLD-REGULATED PROTEIN 28"/>
    <property type="match status" value="1"/>
</dbReference>
<dbReference type="PANTHER" id="PTHR33676">
    <property type="entry name" value="COLD REGULATED PROTEIN 27"/>
    <property type="match status" value="1"/>
</dbReference>
<evidence type="ECO:0000313" key="2">
    <source>
        <dbReference type="EMBL" id="KAK4742319.1"/>
    </source>
</evidence>
<feature type="region of interest" description="Disordered" evidence="1">
    <location>
        <begin position="199"/>
        <end position="218"/>
    </location>
</feature>
<dbReference type="GO" id="GO:0042752">
    <property type="term" value="P:regulation of circadian rhythm"/>
    <property type="evidence" value="ECO:0007669"/>
    <property type="project" value="InterPro"/>
</dbReference>
<organism evidence="2 3">
    <name type="scientific">Trapa incisa</name>
    <dbReference type="NCBI Taxonomy" id="236973"/>
    <lineage>
        <taxon>Eukaryota</taxon>
        <taxon>Viridiplantae</taxon>
        <taxon>Streptophyta</taxon>
        <taxon>Embryophyta</taxon>
        <taxon>Tracheophyta</taxon>
        <taxon>Spermatophyta</taxon>
        <taxon>Magnoliopsida</taxon>
        <taxon>eudicotyledons</taxon>
        <taxon>Gunneridae</taxon>
        <taxon>Pentapetalae</taxon>
        <taxon>rosids</taxon>
        <taxon>malvids</taxon>
        <taxon>Myrtales</taxon>
        <taxon>Lythraceae</taxon>
        <taxon>Trapa</taxon>
    </lineage>
</organism>